<gene>
    <name evidence="5" type="ORF">LQV63_25855</name>
</gene>
<dbReference type="PROSITE" id="PS51462">
    <property type="entry name" value="NUDIX"/>
    <property type="match status" value="1"/>
</dbReference>
<dbReference type="EMBL" id="JAJNBZ010000032">
    <property type="protein sequence ID" value="MCE5172698.1"/>
    <property type="molecule type" value="Genomic_DNA"/>
</dbReference>
<comment type="caution">
    <text evidence="5">The sequence shown here is derived from an EMBL/GenBank/DDBJ whole genome shotgun (WGS) entry which is preliminary data.</text>
</comment>
<dbReference type="SUPFAM" id="SSF55811">
    <property type="entry name" value="Nudix"/>
    <property type="match status" value="1"/>
</dbReference>
<reference evidence="5 6" key="1">
    <citation type="submission" date="2021-11" db="EMBL/GenBank/DDBJ databases">
        <title>Draft genome sequence of Paenibacillus profundus YoMME, a new Gram-positive bacteria with exoelectrogenic properties.</title>
        <authorList>
            <person name="Hubenova Y."/>
            <person name="Hubenova E."/>
            <person name="Manasiev Y."/>
            <person name="Peykov S."/>
            <person name="Mitov M."/>
        </authorList>
    </citation>
    <scope>NUCLEOTIDE SEQUENCE [LARGE SCALE GENOMIC DNA]</scope>
    <source>
        <strain evidence="5 6">YoMME</strain>
    </source>
</reference>
<keyword evidence="2 3" id="KW-0378">Hydrolase</keyword>
<dbReference type="PANTHER" id="PTHR43736:SF1">
    <property type="entry name" value="DIHYDRONEOPTERIN TRIPHOSPHATE DIPHOSPHATASE"/>
    <property type="match status" value="1"/>
</dbReference>
<evidence type="ECO:0000256" key="1">
    <source>
        <dbReference type="ARBA" id="ARBA00005582"/>
    </source>
</evidence>
<dbReference type="InterPro" id="IPR000086">
    <property type="entry name" value="NUDIX_hydrolase_dom"/>
</dbReference>
<proteinExistence type="inferred from homology"/>
<organism evidence="5 6">
    <name type="scientific">Paenibacillus profundus</name>
    <dbReference type="NCBI Taxonomy" id="1173085"/>
    <lineage>
        <taxon>Bacteria</taxon>
        <taxon>Bacillati</taxon>
        <taxon>Bacillota</taxon>
        <taxon>Bacilli</taxon>
        <taxon>Bacillales</taxon>
        <taxon>Paenibacillaceae</taxon>
        <taxon>Paenibacillus</taxon>
    </lineage>
</organism>
<dbReference type="Pfam" id="PF00293">
    <property type="entry name" value="NUDIX"/>
    <property type="match status" value="1"/>
</dbReference>
<dbReference type="PRINTS" id="PR00502">
    <property type="entry name" value="NUDIXFAMILY"/>
</dbReference>
<dbReference type="CDD" id="cd02883">
    <property type="entry name" value="NUDIX_Hydrolase"/>
    <property type="match status" value="1"/>
</dbReference>
<dbReference type="GO" id="GO:0016787">
    <property type="term" value="F:hydrolase activity"/>
    <property type="evidence" value="ECO:0007669"/>
    <property type="project" value="UniProtKB-KW"/>
</dbReference>
<accession>A0ABS8YLG4</accession>
<keyword evidence="6" id="KW-1185">Reference proteome</keyword>
<evidence type="ECO:0000259" key="4">
    <source>
        <dbReference type="PROSITE" id="PS51462"/>
    </source>
</evidence>
<name>A0ABS8YLG4_9BACL</name>
<dbReference type="PANTHER" id="PTHR43736">
    <property type="entry name" value="ADP-RIBOSE PYROPHOSPHATASE"/>
    <property type="match status" value="1"/>
</dbReference>
<evidence type="ECO:0000313" key="6">
    <source>
        <dbReference type="Proteomes" id="UP001199916"/>
    </source>
</evidence>
<evidence type="ECO:0000313" key="5">
    <source>
        <dbReference type="EMBL" id="MCE5172698.1"/>
    </source>
</evidence>
<dbReference type="Proteomes" id="UP001199916">
    <property type="component" value="Unassembled WGS sequence"/>
</dbReference>
<dbReference type="PROSITE" id="PS00893">
    <property type="entry name" value="NUDIX_BOX"/>
    <property type="match status" value="1"/>
</dbReference>
<sequence>MKNKLLDGTDYMLFVNSRAIIERDFNNERQIVIQTRNKPNEPLKIELPGGRIEPHESLTQALRREVREETGLEVTEIEGEDTRIDTSGIDPEFEVECIKPFGAYQTLRGPIDSVGYYFRCKAEGEIVKSGDETTDIKWITIKELSELINSNPLQFSNVDRAGIIYYLKQLERS</sequence>
<dbReference type="Gene3D" id="3.90.79.10">
    <property type="entry name" value="Nucleoside Triphosphate Pyrophosphohydrolase"/>
    <property type="match status" value="1"/>
</dbReference>
<protein>
    <submittedName>
        <fullName evidence="5">NUDIX hydrolase</fullName>
    </submittedName>
</protein>
<feature type="domain" description="Nudix hydrolase" evidence="4">
    <location>
        <begin position="12"/>
        <end position="161"/>
    </location>
</feature>
<evidence type="ECO:0000256" key="2">
    <source>
        <dbReference type="ARBA" id="ARBA00022801"/>
    </source>
</evidence>
<dbReference type="InterPro" id="IPR015797">
    <property type="entry name" value="NUDIX_hydrolase-like_dom_sf"/>
</dbReference>
<dbReference type="InterPro" id="IPR020476">
    <property type="entry name" value="Nudix_hydrolase"/>
</dbReference>
<dbReference type="InterPro" id="IPR020084">
    <property type="entry name" value="NUDIX_hydrolase_CS"/>
</dbReference>
<evidence type="ECO:0000256" key="3">
    <source>
        <dbReference type="RuleBase" id="RU003476"/>
    </source>
</evidence>
<comment type="similarity">
    <text evidence="1 3">Belongs to the Nudix hydrolase family.</text>
</comment>